<evidence type="ECO:0000313" key="1">
    <source>
        <dbReference type="EMBL" id="EFE22075.1"/>
    </source>
</evidence>
<dbReference type="AlphaFoldDB" id="D4F834"/>
<organism evidence="1 2">
    <name type="scientific">Edwardsiella tarda ATCC 23685</name>
    <dbReference type="NCBI Taxonomy" id="500638"/>
    <lineage>
        <taxon>Bacteria</taxon>
        <taxon>Pseudomonadati</taxon>
        <taxon>Pseudomonadota</taxon>
        <taxon>Gammaproteobacteria</taxon>
        <taxon>Enterobacterales</taxon>
        <taxon>Hafniaceae</taxon>
        <taxon>Edwardsiella</taxon>
    </lineage>
</organism>
<reference evidence="1 2" key="1">
    <citation type="submission" date="2010-02" db="EMBL/GenBank/DDBJ databases">
        <authorList>
            <person name="Weinstock G."/>
            <person name="Sodergren E."/>
            <person name="Clifton S."/>
            <person name="Fulton L."/>
            <person name="Fulton B."/>
            <person name="Courtney L."/>
            <person name="Fronick C."/>
            <person name="Harrison M."/>
            <person name="Strong C."/>
            <person name="Farmer C."/>
            <person name="Delahaunty K."/>
            <person name="Markovic C."/>
            <person name="Hall O."/>
            <person name="Minx P."/>
            <person name="Tomlinson C."/>
            <person name="Mitreva M."/>
            <person name="Nelson J."/>
            <person name="Hou S."/>
            <person name="Wollam A."/>
            <person name="Pepin K.H."/>
            <person name="Johnson M."/>
            <person name="Bhonagiri V."/>
            <person name="Zhang X."/>
            <person name="Suruliraj S."/>
            <person name="Warren W."/>
            <person name="Chinwalla A."/>
            <person name="Mardis E.R."/>
            <person name="Wilson R.K."/>
        </authorList>
    </citation>
    <scope>NUCLEOTIDE SEQUENCE [LARGE SCALE GENOMIC DNA]</scope>
    <source>
        <strain evidence="1 2">ATCC 23685</strain>
    </source>
</reference>
<gene>
    <name evidence="1" type="ORF">EDWATA_02921</name>
</gene>
<dbReference type="InterPro" id="IPR014054">
    <property type="entry name" value="Phage_regulatory_Rha"/>
</dbReference>
<dbReference type="Proteomes" id="UP000003692">
    <property type="component" value="Unassembled WGS sequence"/>
</dbReference>
<dbReference type="Pfam" id="PF09669">
    <property type="entry name" value="Phage_pRha"/>
    <property type="match status" value="1"/>
</dbReference>
<name>D4F834_EDWTA</name>
<dbReference type="EMBL" id="ADGK01000249">
    <property type="protein sequence ID" value="EFE22075.1"/>
    <property type="molecule type" value="Genomic_DNA"/>
</dbReference>
<dbReference type="InterPro" id="IPR018880">
    <property type="entry name" value="Phage_P4_Ash"/>
</dbReference>
<dbReference type="NCBIfam" id="TIGR02681">
    <property type="entry name" value="phage_pRha"/>
    <property type="match status" value="1"/>
</dbReference>
<protein>
    <submittedName>
        <fullName evidence="1">Phage regulatory protein, Rha family</fullName>
    </submittedName>
</protein>
<dbReference type="Pfam" id="PF10554">
    <property type="entry name" value="Phage_ASH"/>
    <property type="match status" value="1"/>
</dbReference>
<proteinExistence type="predicted"/>
<dbReference type="HOGENOM" id="CLU_046670_10_1_6"/>
<dbReference type="RefSeq" id="WP_005288562.1">
    <property type="nucleotide sequence ID" value="NZ_GG739633.1"/>
</dbReference>
<accession>D4F834</accession>
<sequence>MSIDNLYSGRYTEKAAAKSAAGRGNPELITAHDRALAVFLCAMHCYTQFMVGRAGQPLCWPVSVVTGISTPARLTTNQVVESLGGELKKLTIEVAIMATIPAIAHPEITVINGQAVTSSLAIADFFTKRHERVLDKIRNLECSPTFAEHNFVLSEYTDTSGRKLPCYQITRDGFAFLAMGFTGKRAAQFKESYITAFNQMEKQLYSAVAPSASDAQRAHVVYFYLTEINRVWKGHLYPMLVAAQSPLASSLHDYINDGAFAAALLNASMNRAVRGEN</sequence>
<evidence type="ECO:0000313" key="2">
    <source>
        <dbReference type="Proteomes" id="UP000003692"/>
    </source>
</evidence>
<comment type="caution">
    <text evidence="1">The sequence shown here is derived from an EMBL/GenBank/DDBJ whole genome shotgun (WGS) entry which is preliminary data.</text>
</comment>